<feature type="active site" description="Proton acceptor" evidence="7">
    <location>
        <position position="92"/>
    </location>
</feature>
<dbReference type="GO" id="GO:0006508">
    <property type="term" value="P:proteolysis"/>
    <property type="evidence" value="ECO:0007669"/>
    <property type="project" value="InterPro"/>
</dbReference>
<dbReference type="PANTHER" id="PTHR21581:SF6">
    <property type="entry name" value="TRAFFICKING PROTEIN PARTICLE COMPLEX SUBUNIT 12"/>
    <property type="match status" value="1"/>
</dbReference>
<keyword evidence="3" id="KW-0378">Hydrolase</keyword>
<dbReference type="OrthoDB" id="9791132at2"/>
<feature type="active site" evidence="7">
    <location>
        <position position="143"/>
    </location>
</feature>
<keyword evidence="5" id="KW-0573">Peptidoglycan synthesis</keyword>
<evidence type="ECO:0000256" key="2">
    <source>
        <dbReference type="ARBA" id="ARBA00022729"/>
    </source>
</evidence>
<dbReference type="PROSITE" id="PS51257">
    <property type="entry name" value="PROKAR_LIPOPROTEIN"/>
    <property type="match status" value="1"/>
</dbReference>
<dbReference type="RefSeq" id="WP_014827800.1">
    <property type="nucleotide sequence ID" value="NC_018068.1"/>
</dbReference>
<evidence type="ECO:0000256" key="9">
    <source>
        <dbReference type="RuleBase" id="RU004016"/>
    </source>
</evidence>
<keyword evidence="2" id="KW-0732">Signal</keyword>
<dbReference type="Gene3D" id="3.40.710.10">
    <property type="entry name" value="DD-peptidase/beta-lactamase superfamily"/>
    <property type="match status" value="1"/>
</dbReference>
<dbReference type="GO" id="GO:0071555">
    <property type="term" value="P:cell wall organization"/>
    <property type="evidence" value="ECO:0007669"/>
    <property type="project" value="UniProtKB-KW"/>
</dbReference>
<dbReference type="InterPro" id="IPR001967">
    <property type="entry name" value="Peptidase_S11_N"/>
</dbReference>
<dbReference type="KEGG" id="dai:Desaci_2895"/>
<keyword evidence="6" id="KW-0961">Cell wall biogenesis/degradation</keyword>
<accession>I4D7N3</accession>
<evidence type="ECO:0000256" key="6">
    <source>
        <dbReference type="ARBA" id="ARBA00023316"/>
    </source>
</evidence>
<dbReference type="HOGENOM" id="CLU_027070_7_3_9"/>
<evidence type="ECO:0000256" key="5">
    <source>
        <dbReference type="ARBA" id="ARBA00022984"/>
    </source>
</evidence>
<dbReference type="GO" id="GO:0009002">
    <property type="term" value="F:serine-type D-Ala-D-Ala carboxypeptidase activity"/>
    <property type="evidence" value="ECO:0007669"/>
    <property type="project" value="InterPro"/>
</dbReference>
<feature type="domain" description="Peptidase S11 D-alanyl-D-alanine carboxypeptidase A N-terminal" evidence="10">
    <location>
        <begin position="61"/>
        <end position="282"/>
    </location>
</feature>
<dbReference type="Proteomes" id="UP000002892">
    <property type="component" value="Chromosome"/>
</dbReference>
<evidence type="ECO:0000256" key="1">
    <source>
        <dbReference type="ARBA" id="ARBA00007164"/>
    </source>
</evidence>
<proteinExistence type="inferred from homology"/>
<feature type="binding site" evidence="8">
    <location>
        <position position="253"/>
    </location>
    <ligand>
        <name>substrate</name>
    </ligand>
</feature>
<dbReference type="SUPFAM" id="SSF56601">
    <property type="entry name" value="beta-lactamase/transpeptidase-like"/>
    <property type="match status" value="1"/>
</dbReference>
<evidence type="ECO:0000313" key="11">
    <source>
        <dbReference type="EMBL" id="AFM41807.1"/>
    </source>
</evidence>
<name>I4D7N3_DESAJ</name>
<dbReference type="InterPro" id="IPR018044">
    <property type="entry name" value="Peptidase_S11"/>
</dbReference>
<evidence type="ECO:0000256" key="4">
    <source>
        <dbReference type="ARBA" id="ARBA00022960"/>
    </source>
</evidence>
<dbReference type="EMBL" id="CP003639">
    <property type="protein sequence ID" value="AFM41807.1"/>
    <property type="molecule type" value="Genomic_DNA"/>
</dbReference>
<reference evidence="11 12" key="1">
    <citation type="journal article" date="2012" name="J. Bacteriol.">
        <title>Complete genome sequences of Desulfosporosinus orientis DSM765T, Desulfosporosinus youngiae DSM17734T, Desulfosporosinus meridiei DSM13257T, and Desulfosporosinus acidiphilus DSM22704T.</title>
        <authorList>
            <person name="Pester M."/>
            <person name="Brambilla E."/>
            <person name="Alazard D."/>
            <person name="Rattei T."/>
            <person name="Weinmaier T."/>
            <person name="Han J."/>
            <person name="Lucas S."/>
            <person name="Lapidus A."/>
            <person name="Cheng J.F."/>
            <person name="Goodwin L."/>
            <person name="Pitluck S."/>
            <person name="Peters L."/>
            <person name="Ovchinnikova G."/>
            <person name="Teshima H."/>
            <person name="Detter J.C."/>
            <person name="Han C.S."/>
            <person name="Tapia R."/>
            <person name="Land M.L."/>
            <person name="Hauser L."/>
            <person name="Kyrpides N.C."/>
            <person name="Ivanova N.N."/>
            <person name="Pagani I."/>
            <person name="Huntmann M."/>
            <person name="Wei C.L."/>
            <person name="Davenport K.W."/>
            <person name="Daligault H."/>
            <person name="Chain P.S."/>
            <person name="Chen A."/>
            <person name="Mavromatis K."/>
            <person name="Markowitz V."/>
            <person name="Szeto E."/>
            <person name="Mikhailova N."/>
            <person name="Pati A."/>
            <person name="Wagner M."/>
            <person name="Woyke T."/>
            <person name="Ollivier B."/>
            <person name="Klenk H.P."/>
            <person name="Spring S."/>
            <person name="Loy A."/>
        </authorList>
    </citation>
    <scope>NUCLEOTIDE SEQUENCE [LARGE SCALE GENOMIC DNA]</scope>
    <source>
        <strain evidence="12">DSM 22704 / JCM 16185 / SJ4</strain>
    </source>
</reference>
<protein>
    <submittedName>
        <fullName evidence="11">D-alanyl-D-alanine carboxypeptidase</fullName>
    </submittedName>
</protein>
<evidence type="ECO:0000256" key="8">
    <source>
        <dbReference type="PIRSR" id="PIRSR618044-2"/>
    </source>
</evidence>
<dbReference type="STRING" id="646529.Desaci_2895"/>
<dbReference type="PRINTS" id="PR00725">
    <property type="entry name" value="DADACBPTASE1"/>
</dbReference>
<sequence length="323" mass="35249">MSNKIKSILWVMLFLISGVFLSCFPYSTANFVKENNNLLADSEIKGQSSVVNTSSPELITKDSSYVLLNPQNKQILNEYQGDIKRAPASTTKLLTGLIAVKDLKETELVRVGREVEVEGSRLGLKPGDEISVHDLLTALYVQSANDAAAAIAVKVSGSIPAFAVEMNNYALSLGCLNSNFRNPHGLPEPGHYTTAEDLSKIAGAFLKQANLMKFVKETSAAVRWRDSKGQNHSALLKNTNSLLGVYPGDQGLKTGTTTEAGQCLISYVCRPDGELLLILLGSKQRYSDSIKLLDEGWADQRINAAIRNLSNDQRDFFFSPGLF</sequence>
<dbReference type="eggNOG" id="COG1686">
    <property type="taxonomic scope" value="Bacteria"/>
</dbReference>
<organism evidence="11 12">
    <name type="scientific">Desulfosporosinus acidiphilus (strain DSM 22704 / JCM 16185 / SJ4)</name>
    <dbReference type="NCBI Taxonomy" id="646529"/>
    <lineage>
        <taxon>Bacteria</taxon>
        <taxon>Bacillati</taxon>
        <taxon>Bacillota</taxon>
        <taxon>Clostridia</taxon>
        <taxon>Eubacteriales</taxon>
        <taxon>Desulfitobacteriaceae</taxon>
        <taxon>Desulfosporosinus</taxon>
    </lineage>
</organism>
<keyword evidence="12" id="KW-1185">Reference proteome</keyword>
<evidence type="ECO:0000259" key="10">
    <source>
        <dbReference type="Pfam" id="PF00768"/>
    </source>
</evidence>
<keyword evidence="11" id="KW-0645">Protease</keyword>
<dbReference type="GO" id="GO:0008360">
    <property type="term" value="P:regulation of cell shape"/>
    <property type="evidence" value="ECO:0007669"/>
    <property type="project" value="UniProtKB-KW"/>
</dbReference>
<dbReference type="AlphaFoldDB" id="I4D7N3"/>
<feature type="active site" description="Acyl-ester intermediate" evidence="7">
    <location>
        <position position="89"/>
    </location>
</feature>
<evidence type="ECO:0000256" key="3">
    <source>
        <dbReference type="ARBA" id="ARBA00022801"/>
    </source>
</evidence>
<comment type="similarity">
    <text evidence="1 9">Belongs to the peptidase S11 family.</text>
</comment>
<dbReference type="GO" id="GO:0009252">
    <property type="term" value="P:peptidoglycan biosynthetic process"/>
    <property type="evidence" value="ECO:0007669"/>
    <property type="project" value="UniProtKB-KW"/>
</dbReference>
<evidence type="ECO:0000313" key="12">
    <source>
        <dbReference type="Proteomes" id="UP000002892"/>
    </source>
</evidence>
<dbReference type="InterPro" id="IPR012338">
    <property type="entry name" value="Beta-lactam/transpept-like"/>
</dbReference>
<dbReference type="PANTHER" id="PTHR21581">
    <property type="entry name" value="D-ALANYL-D-ALANINE CARBOXYPEPTIDASE"/>
    <property type="match status" value="1"/>
</dbReference>
<keyword evidence="4" id="KW-0133">Cell shape</keyword>
<gene>
    <name evidence="11" type="ordered locus">Desaci_2895</name>
</gene>
<evidence type="ECO:0000256" key="7">
    <source>
        <dbReference type="PIRSR" id="PIRSR618044-1"/>
    </source>
</evidence>
<dbReference type="Pfam" id="PF00768">
    <property type="entry name" value="Peptidase_S11"/>
    <property type="match status" value="1"/>
</dbReference>
<keyword evidence="11" id="KW-0121">Carboxypeptidase</keyword>